<dbReference type="STRING" id="1123024.GCA_000423625_00200"/>
<dbReference type="InterPro" id="IPR053925">
    <property type="entry name" value="RecX_HTH_3rd"/>
</dbReference>
<dbReference type="HAMAP" id="MF_01114">
    <property type="entry name" value="RecX"/>
    <property type="match status" value="1"/>
</dbReference>
<protein>
    <recommendedName>
        <fullName evidence="3 5">Regulatory protein RecX</fullName>
    </recommendedName>
</protein>
<dbReference type="InterPro" id="IPR036388">
    <property type="entry name" value="WH-like_DNA-bd_sf"/>
</dbReference>
<dbReference type="EMBL" id="BJVI01000021">
    <property type="protein sequence ID" value="GEL18509.1"/>
    <property type="molecule type" value="Genomic_DNA"/>
</dbReference>
<comment type="subcellular location">
    <subcellularLocation>
        <location evidence="1 5">Cytoplasm</location>
    </subcellularLocation>
</comment>
<evidence type="ECO:0000259" key="8">
    <source>
        <dbReference type="Pfam" id="PF21981"/>
    </source>
</evidence>
<feature type="compositionally biased region" description="Basic and acidic residues" evidence="6">
    <location>
        <begin position="40"/>
        <end position="50"/>
    </location>
</feature>
<evidence type="ECO:0000259" key="9">
    <source>
        <dbReference type="Pfam" id="PF21982"/>
    </source>
</evidence>
<comment type="function">
    <text evidence="5">Modulates RecA activity.</text>
</comment>
<keyword evidence="11" id="KW-1185">Reference proteome</keyword>
<dbReference type="PANTHER" id="PTHR33602:SF1">
    <property type="entry name" value="REGULATORY PROTEIN RECX FAMILY PROTEIN"/>
    <property type="match status" value="1"/>
</dbReference>
<feature type="region of interest" description="Disordered" evidence="6">
    <location>
        <begin position="1"/>
        <end position="166"/>
    </location>
</feature>
<reference evidence="10 11" key="1">
    <citation type="submission" date="2019-07" db="EMBL/GenBank/DDBJ databases">
        <title>Whole genome shotgun sequence of Pseudonocardia asaccharolytica NBRC 16224.</title>
        <authorList>
            <person name="Hosoyama A."/>
            <person name="Uohara A."/>
            <person name="Ohji S."/>
            <person name="Ichikawa N."/>
        </authorList>
    </citation>
    <scope>NUCLEOTIDE SEQUENCE [LARGE SCALE GENOMIC DNA]</scope>
    <source>
        <strain evidence="10 11">NBRC 16224</strain>
    </source>
</reference>
<evidence type="ECO:0000259" key="7">
    <source>
        <dbReference type="Pfam" id="PF02631"/>
    </source>
</evidence>
<feature type="domain" description="RecX third three-helical" evidence="8">
    <location>
        <begin position="265"/>
        <end position="310"/>
    </location>
</feature>
<dbReference type="Pfam" id="PF21981">
    <property type="entry name" value="RecX_HTH3"/>
    <property type="match status" value="1"/>
</dbReference>
<name>A0A511D129_9PSEU</name>
<dbReference type="NCBIfam" id="NF001064">
    <property type="entry name" value="PRK00117.5-4"/>
    <property type="match status" value="1"/>
</dbReference>
<dbReference type="InterPro" id="IPR053926">
    <property type="entry name" value="RecX_HTH_1st"/>
</dbReference>
<evidence type="ECO:0000256" key="3">
    <source>
        <dbReference type="ARBA" id="ARBA00018111"/>
    </source>
</evidence>
<sequence length="331" mass="35549">MASLEGLDADRSGERPAVARLDALRERDPEADAGGGDRPTSVDRGAEHPRGAPLDGLDAPGPSRPVALFDDADLAGDRPAVRTARFDGTTPGATRRPRRVASDDGPREKGSGAARSSEPGGRPVGRRRTGGASTNNTPRQSRRAAEPIRDADPHRAAGEPAADADPEAVARSICLRLLTDRARTRQELAQALRKRGVPDDAANAVLERFSEVGLIDDAAFAEQWVRSRHSFRGLGRRAIAVELRRKGVDEETAGEALAEVDAEAEERRARELIDRKLRTLRGTPDEAAARRLLGMLARKGYPAGIAYRVVREALAEHASELAEQLLSGEDD</sequence>
<feature type="domain" description="RecX first three-helical" evidence="9">
    <location>
        <begin position="170"/>
        <end position="208"/>
    </location>
</feature>
<dbReference type="Pfam" id="PF02631">
    <property type="entry name" value="RecX_HTH2"/>
    <property type="match status" value="1"/>
</dbReference>
<feature type="compositionally biased region" description="Basic and acidic residues" evidence="6">
    <location>
        <begin position="143"/>
        <end position="157"/>
    </location>
</feature>
<evidence type="ECO:0000256" key="2">
    <source>
        <dbReference type="ARBA" id="ARBA00009695"/>
    </source>
</evidence>
<dbReference type="AlphaFoldDB" id="A0A511D129"/>
<accession>A0A511D129</accession>
<dbReference type="InterPro" id="IPR053924">
    <property type="entry name" value="RecX_HTH_2nd"/>
</dbReference>
<evidence type="ECO:0000313" key="10">
    <source>
        <dbReference type="EMBL" id="GEL18509.1"/>
    </source>
</evidence>
<feature type="domain" description="RecX second three-helical" evidence="7">
    <location>
        <begin position="216"/>
        <end position="257"/>
    </location>
</feature>
<dbReference type="Pfam" id="PF21982">
    <property type="entry name" value="RecX_HTH1"/>
    <property type="match status" value="1"/>
</dbReference>
<evidence type="ECO:0000256" key="4">
    <source>
        <dbReference type="ARBA" id="ARBA00022490"/>
    </source>
</evidence>
<evidence type="ECO:0000256" key="5">
    <source>
        <dbReference type="HAMAP-Rule" id="MF_01114"/>
    </source>
</evidence>
<keyword evidence="4 5" id="KW-0963">Cytoplasm</keyword>
<dbReference type="Gene3D" id="1.10.10.10">
    <property type="entry name" value="Winged helix-like DNA-binding domain superfamily/Winged helix DNA-binding domain"/>
    <property type="match status" value="2"/>
</dbReference>
<dbReference type="InterPro" id="IPR003783">
    <property type="entry name" value="Regulatory_RecX"/>
</dbReference>
<dbReference type="PANTHER" id="PTHR33602">
    <property type="entry name" value="REGULATORY PROTEIN RECX FAMILY PROTEIN"/>
    <property type="match status" value="1"/>
</dbReference>
<gene>
    <name evidence="5" type="primary">recX</name>
    <name evidence="10" type="ORF">PA7_23460</name>
</gene>
<organism evidence="10 11">
    <name type="scientific">Pseudonocardia asaccharolytica DSM 44247 = NBRC 16224</name>
    <dbReference type="NCBI Taxonomy" id="1123024"/>
    <lineage>
        <taxon>Bacteria</taxon>
        <taxon>Bacillati</taxon>
        <taxon>Actinomycetota</taxon>
        <taxon>Actinomycetes</taxon>
        <taxon>Pseudonocardiales</taxon>
        <taxon>Pseudonocardiaceae</taxon>
        <taxon>Pseudonocardia</taxon>
    </lineage>
</organism>
<dbReference type="GO" id="GO:0006282">
    <property type="term" value="P:regulation of DNA repair"/>
    <property type="evidence" value="ECO:0007669"/>
    <property type="project" value="UniProtKB-UniRule"/>
</dbReference>
<feature type="compositionally biased region" description="Basic and acidic residues" evidence="6">
    <location>
        <begin position="100"/>
        <end position="110"/>
    </location>
</feature>
<evidence type="ECO:0000313" key="11">
    <source>
        <dbReference type="Proteomes" id="UP000321328"/>
    </source>
</evidence>
<dbReference type="GO" id="GO:0005737">
    <property type="term" value="C:cytoplasm"/>
    <property type="evidence" value="ECO:0007669"/>
    <property type="project" value="UniProtKB-SubCell"/>
</dbReference>
<dbReference type="Proteomes" id="UP000321328">
    <property type="component" value="Unassembled WGS sequence"/>
</dbReference>
<dbReference type="RefSeq" id="WP_307724141.1">
    <property type="nucleotide sequence ID" value="NZ_AUII01000001.1"/>
</dbReference>
<proteinExistence type="inferred from homology"/>
<comment type="similarity">
    <text evidence="2 5">Belongs to the RecX family.</text>
</comment>
<comment type="caution">
    <text evidence="10">The sequence shown here is derived from an EMBL/GenBank/DDBJ whole genome shotgun (WGS) entry which is preliminary data.</text>
</comment>
<evidence type="ECO:0000256" key="6">
    <source>
        <dbReference type="SAM" id="MobiDB-lite"/>
    </source>
</evidence>
<evidence type="ECO:0000256" key="1">
    <source>
        <dbReference type="ARBA" id="ARBA00004496"/>
    </source>
</evidence>